<evidence type="ECO:0000313" key="3">
    <source>
        <dbReference type="Proteomes" id="UP000262210"/>
    </source>
</evidence>
<feature type="transmembrane region" description="Helical" evidence="1">
    <location>
        <begin position="12"/>
        <end position="35"/>
    </location>
</feature>
<reference evidence="2 3" key="1">
    <citation type="journal article" date="2018" name="Nat. Biotechnol.">
        <title>A standardized bacterial taxonomy based on genome phylogeny substantially revises the tree of life.</title>
        <authorList>
            <person name="Parks D.H."/>
            <person name="Chuvochina M."/>
            <person name="Waite D.W."/>
            <person name="Rinke C."/>
            <person name="Skarshewski A."/>
            <person name="Chaumeil P.A."/>
            <person name="Hugenholtz P."/>
        </authorList>
    </citation>
    <scope>NUCLEOTIDE SEQUENCE [LARGE SCALE GENOMIC DNA]</scope>
    <source>
        <strain evidence="2">UBA11264</strain>
    </source>
</reference>
<proteinExistence type="predicted"/>
<gene>
    <name evidence="2" type="ORF">DHV72_00350</name>
</gene>
<name>A0A9C7V675_9GAMM</name>
<accession>A0A9C7V675</accession>
<sequence>MRLIFKYAKLFIYSWFFCIAFLLLIGGVISTVSFLSKGEFNFPVEQIHRAIFFGFVGGSAISLAAIIFRGLDWYRARKVKIKPDD</sequence>
<feature type="transmembrane region" description="Helical" evidence="1">
    <location>
        <begin position="47"/>
        <end position="68"/>
    </location>
</feature>
<keyword evidence="1" id="KW-0812">Transmembrane</keyword>
<organism evidence="2 3">
    <name type="scientific">Serratia grimesii</name>
    <dbReference type="NCBI Taxonomy" id="82995"/>
    <lineage>
        <taxon>Bacteria</taxon>
        <taxon>Pseudomonadati</taxon>
        <taxon>Pseudomonadota</taxon>
        <taxon>Gammaproteobacteria</taxon>
        <taxon>Enterobacterales</taxon>
        <taxon>Yersiniaceae</taxon>
        <taxon>Serratia</taxon>
    </lineage>
</organism>
<dbReference type="EMBL" id="DPSM01000001">
    <property type="protein sequence ID" value="HCJ98468.1"/>
    <property type="molecule type" value="Genomic_DNA"/>
</dbReference>
<protein>
    <submittedName>
        <fullName evidence="2">Uncharacterized protein</fullName>
    </submittedName>
</protein>
<comment type="caution">
    <text evidence="2">The sequence shown here is derived from an EMBL/GenBank/DDBJ whole genome shotgun (WGS) entry which is preliminary data.</text>
</comment>
<dbReference type="Proteomes" id="UP000262210">
    <property type="component" value="Unassembled WGS sequence"/>
</dbReference>
<keyword evidence="1" id="KW-0472">Membrane</keyword>
<evidence type="ECO:0000313" key="2">
    <source>
        <dbReference type="EMBL" id="HCJ98468.1"/>
    </source>
</evidence>
<keyword evidence="1" id="KW-1133">Transmembrane helix</keyword>
<evidence type="ECO:0000256" key="1">
    <source>
        <dbReference type="SAM" id="Phobius"/>
    </source>
</evidence>
<dbReference type="AlphaFoldDB" id="A0A9C7V675"/>